<dbReference type="EMBL" id="CP000828">
    <property type="protein sequence ID" value="ABW26121.1"/>
    <property type="molecule type" value="Genomic_DNA"/>
</dbReference>
<dbReference type="HAMAP" id="MF_00437">
    <property type="entry name" value="Ycf4"/>
    <property type="match status" value="1"/>
</dbReference>
<dbReference type="eggNOG" id="ENOG502Z7YX">
    <property type="taxonomic scope" value="Bacteria"/>
</dbReference>
<dbReference type="HOGENOM" id="CLU_095465_0_0_3"/>
<keyword evidence="11" id="KW-1185">Reference proteome</keyword>
<evidence type="ECO:0000256" key="4">
    <source>
        <dbReference type="ARBA" id="ARBA00015395"/>
    </source>
</evidence>
<comment type="similarity">
    <text evidence="3 9">Belongs to the Ycf4 family.</text>
</comment>
<evidence type="ECO:0000256" key="1">
    <source>
        <dbReference type="ARBA" id="ARBA00002862"/>
    </source>
</evidence>
<sequence>MTTQKLLDKQTLRYEVLGTRRFSNYMIATMVSIGGVGFFLAGLSSYFKVDLLPTGNAVDLIFIPQGIALSFYGTCGLLLATYLWLTISWNVGAGFNEFSQDSGKFRLFRWGRPGKNRKVEQTYPLENIQSVQIKIREGLNPQRTIYLRIKGRNDIPLTRAGQPMALDKIENQAAEIARFLGVPMEGL</sequence>
<evidence type="ECO:0000313" key="11">
    <source>
        <dbReference type="Proteomes" id="UP000000268"/>
    </source>
</evidence>
<dbReference type="InterPro" id="IPR003359">
    <property type="entry name" value="PSI_Ycf4_assembly"/>
</dbReference>
<evidence type="ECO:0000256" key="6">
    <source>
        <dbReference type="ARBA" id="ARBA00022692"/>
    </source>
</evidence>
<dbReference type="GO" id="GO:0031676">
    <property type="term" value="C:plasma membrane-derived thylakoid membrane"/>
    <property type="evidence" value="ECO:0007669"/>
    <property type="project" value="UniProtKB-SubCell"/>
</dbReference>
<feature type="transmembrane region" description="Helical" evidence="9">
    <location>
        <begin position="22"/>
        <end position="41"/>
    </location>
</feature>
<dbReference type="OrthoDB" id="7059574at2"/>
<dbReference type="KEGG" id="amr:AM1_1082"/>
<keyword evidence="6 9" id="KW-0812">Transmembrane</keyword>
<name>B0C1V5_ACAM1</name>
<keyword evidence="9" id="KW-0793">Thylakoid</keyword>
<dbReference type="NCBIfam" id="NF002712">
    <property type="entry name" value="PRK02542.1"/>
    <property type="match status" value="1"/>
</dbReference>
<dbReference type="GO" id="GO:0015979">
    <property type="term" value="P:photosynthesis"/>
    <property type="evidence" value="ECO:0007669"/>
    <property type="project" value="UniProtKB-UniRule"/>
</dbReference>
<dbReference type="STRING" id="329726.AM1_1082"/>
<evidence type="ECO:0000256" key="8">
    <source>
        <dbReference type="ARBA" id="ARBA00023136"/>
    </source>
</evidence>
<keyword evidence="7 9" id="KW-1133">Transmembrane helix</keyword>
<dbReference type="GO" id="GO:0009522">
    <property type="term" value="C:photosystem I"/>
    <property type="evidence" value="ECO:0007669"/>
    <property type="project" value="InterPro"/>
</dbReference>
<evidence type="ECO:0000256" key="7">
    <source>
        <dbReference type="ARBA" id="ARBA00022989"/>
    </source>
</evidence>
<keyword evidence="5 9" id="KW-0602">Photosynthesis</keyword>
<proteinExistence type="inferred from homology"/>
<accession>B0C1V5</accession>
<reference evidence="10 11" key="1">
    <citation type="journal article" date="2008" name="Proc. Natl. Acad. Sci. U.S.A.">
        <title>Niche adaptation and genome expansion in the chlorophyll d-producing cyanobacterium Acaryochloris marina.</title>
        <authorList>
            <person name="Swingley W.D."/>
            <person name="Chen M."/>
            <person name="Cheung P.C."/>
            <person name="Conrad A.L."/>
            <person name="Dejesa L.C."/>
            <person name="Hao J."/>
            <person name="Honchak B.M."/>
            <person name="Karbach L.E."/>
            <person name="Kurdoglu A."/>
            <person name="Lahiri S."/>
            <person name="Mastrian S.D."/>
            <person name="Miyashita H."/>
            <person name="Page L."/>
            <person name="Ramakrishna P."/>
            <person name="Satoh S."/>
            <person name="Sattley W.M."/>
            <person name="Shimada Y."/>
            <person name="Taylor H.L."/>
            <person name="Tomo T."/>
            <person name="Tsuchiya T."/>
            <person name="Wang Z.T."/>
            <person name="Raymond J."/>
            <person name="Mimuro M."/>
            <person name="Blankenship R.E."/>
            <person name="Touchman J.W."/>
        </authorList>
    </citation>
    <scope>NUCLEOTIDE SEQUENCE [LARGE SCALE GENOMIC DNA]</scope>
    <source>
        <strain evidence="11">MBIC 11017</strain>
    </source>
</reference>
<keyword evidence="8 9" id="KW-0472">Membrane</keyword>
<comment type="function">
    <text evidence="1 9">Seems to be required for the assembly of the photosystem I complex.</text>
</comment>
<protein>
    <recommendedName>
        <fullName evidence="4 9">Photosystem I assembly protein Ycf4</fullName>
    </recommendedName>
</protein>
<dbReference type="Proteomes" id="UP000000268">
    <property type="component" value="Chromosome"/>
</dbReference>
<evidence type="ECO:0000256" key="9">
    <source>
        <dbReference type="HAMAP-Rule" id="MF_00437"/>
    </source>
</evidence>
<dbReference type="RefSeq" id="WP_010477216.1">
    <property type="nucleotide sequence ID" value="NC_009925.1"/>
</dbReference>
<comment type="subcellular location">
    <subcellularLocation>
        <location evidence="9">Cellular thylakoid membrane</location>
        <topology evidence="9">Multi-pass membrane protein</topology>
    </subcellularLocation>
    <subcellularLocation>
        <location evidence="2">Membrane</location>
        <topology evidence="2">Multi-pass membrane protein</topology>
    </subcellularLocation>
</comment>
<evidence type="ECO:0000256" key="2">
    <source>
        <dbReference type="ARBA" id="ARBA00004141"/>
    </source>
</evidence>
<dbReference type="AlphaFoldDB" id="B0C1V5"/>
<evidence type="ECO:0000256" key="3">
    <source>
        <dbReference type="ARBA" id="ARBA00008198"/>
    </source>
</evidence>
<dbReference type="Pfam" id="PF02392">
    <property type="entry name" value="Ycf4"/>
    <property type="match status" value="1"/>
</dbReference>
<feature type="transmembrane region" description="Helical" evidence="9">
    <location>
        <begin position="61"/>
        <end position="85"/>
    </location>
</feature>
<evidence type="ECO:0000256" key="5">
    <source>
        <dbReference type="ARBA" id="ARBA00022531"/>
    </source>
</evidence>
<gene>
    <name evidence="9 10" type="primary">ycf4</name>
    <name evidence="10" type="ordered locus">AM1_1082</name>
</gene>
<organism evidence="10 11">
    <name type="scientific">Acaryochloris marina (strain MBIC 11017)</name>
    <dbReference type="NCBI Taxonomy" id="329726"/>
    <lineage>
        <taxon>Bacteria</taxon>
        <taxon>Bacillati</taxon>
        <taxon>Cyanobacteriota</taxon>
        <taxon>Cyanophyceae</taxon>
        <taxon>Acaryochloridales</taxon>
        <taxon>Acaryochloridaceae</taxon>
        <taxon>Acaryochloris</taxon>
    </lineage>
</organism>
<evidence type="ECO:0000313" key="10">
    <source>
        <dbReference type="EMBL" id="ABW26121.1"/>
    </source>
</evidence>